<evidence type="ECO:0000313" key="5">
    <source>
        <dbReference type="Proteomes" id="UP000637628"/>
    </source>
</evidence>
<evidence type="ECO:0000256" key="2">
    <source>
        <dbReference type="SAM" id="Phobius"/>
    </source>
</evidence>
<feature type="transmembrane region" description="Helical" evidence="2">
    <location>
        <begin position="187"/>
        <end position="205"/>
    </location>
</feature>
<evidence type="ECO:0000256" key="3">
    <source>
        <dbReference type="SAM" id="SignalP"/>
    </source>
</evidence>
<name>A0ABQ3Z7Q5_9ACTN</name>
<gene>
    <name evidence="4" type="ORF">Adu01nite_72000</name>
</gene>
<feature type="chain" id="PRO_5046735963" description="MFS transporter" evidence="3">
    <location>
        <begin position="24"/>
        <end position="657"/>
    </location>
</feature>
<dbReference type="EMBL" id="BOML01000058">
    <property type="protein sequence ID" value="GIE05850.1"/>
    <property type="molecule type" value="Genomic_DNA"/>
</dbReference>
<dbReference type="Proteomes" id="UP000637628">
    <property type="component" value="Unassembled WGS sequence"/>
</dbReference>
<evidence type="ECO:0000313" key="4">
    <source>
        <dbReference type="EMBL" id="GIE05850.1"/>
    </source>
</evidence>
<evidence type="ECO:0008006" key="6">
    <source>
        <dbReference type="Google" id="ProtNLM"/>
    </source>
</evidence>
<accession>A0ABQ3Z7Q5</accession>
<feature type="compositionally biased region" description="Basic and acidic residues" evidence="1">
    <location>
        <begin position="556"/>
        <end position="574"/>
    </location>
</feature>
<keyword evidence="2" id="KW-0812">Transmembrane</keyword>
<proteinExistence type="predicted"/>
<keyword evidence="5" id="KW-1185">Reference proteome</keyword>
<feature type="transmembrane region" description="Helical" evidence="2">
    <location>
        <begin position="437"/>
        <end position="459"/>
    </location>
</feature>
<sequence length="657" mass="70740">MVRRALALAMTMFVTVVASIVWAVAAPAPAGAAVGGGVLRAPGGACSTEEWQQDFKACVSRLADVSASRAQCLLPPTPSAPDSGLAGWFAERPASSTPKDSFPGLYSDYGYAGYAYTTYDLDSGCASTLIDPDYKFETTVANGELMIATAVIGASNALRERAWDPQTLWGWADPLVDQATKAVYEKVFSVFGVLTLAIVGLYLLWRSRQADMGAATTTAGWAILVMVAVTAIAAWPVRSANLADQTLITTLGVVHDAVGPRAENPPQGCALGGNACEDNRPPAVRASDTATETMLYRNWLRGLLGSADSETAKKYGMALYDARSLSWDEAQRIRENPATRDGVLDGKKEQWEKVAEQIKQEDPEAYEYLQGINGMDRIGSGFIAMLAAVMFAMFDLTASILVLLGFLIFRWAVIAAPILGTVGLLRPASAGIRRLGNAVVAAIFNIAIFGTGAAIYLFAVDLIMNTASLPGWLQVVLVWLCGVVGWLLLRPYRRITQLGGKDGTRAIVSAGSWHRRFFRDMREAAKLDIADSGGTREPTMGRNGRTVFADQTNLRPEARLEDPAHSANRRELEPSRTGGREIVPAQSRPDGSESAYDVPATTGDARRNPTRPARPRRGTGWTEPDVAEQPASYAIYRPETGSTTREPATPRVRTEAK</sequence>
<feature type="signal peptide" evidence="3">
    <location>
        <begin position="1"/>
        <end position="23"/>
    </location>
</feature>
<reference evidence="4 5" key="1">
    <citation type="submission" date="2021-01" db="EMBL/GenBank/DDBJ databases">
        <title>Whole genome shotgun sequence of Actinoplanes durhamensis NBRC 14914.</title>
        <authorList>
            <person name="Komaki H."/>
            <person name="Tamura T."/>
        </authorList>
    </citation>
    <scope>NUCLEOTIDE SEQUENCE [LARGE SCALE GENOMIC DNA]</scope>
    <source>
        <strain evidence="4 5">NBRC 14914</strain>
    </source>
</reference>
<feature type="region of interest" description="Disordered" evidence="1">
    <location>
        <begin position="529"/>
        <end position="657"/>
    </location>
</feature>
<comment type="caution">
    <text evidence="4">The sequence shown here is derived from an EMBL/GenBank/DDBJ whole genome shotgun (WGS) entry which is preliminary data.</text>
</comment>
<keyword evidence="2" id="KW-1133">Transmembrane helix</keyword>
<keyword evidence="3" id="KW-0732">Signal</keyword>
<feature type="transmembrane region" description="Helical" evidence="2">
    <location>
        <begin position="471"/>
        <end position="489"/>
    </location>
</feature>
<organism evidence="4 5">
    <name type="scientific">Paractinoplanes durhamensis</name>
    <dbReference type="NCBI Taxonomy" id="113563"/>
    <lineage>
        <taxon>Bacteria</taxon>
        <taxon>Bacillati</taxon>
        <taxon>Actinomycetota</taxon>
        <taxon>Actinomycetes</taxon>
        <taxon>Micromonosporales</taxon>
        <taxon>Micromonosporaceae</taxon>
        <taxon>Paractinoplanes</taxon>
    </lineage>
</organism>
<dbReference type="RefSeq" id="WP_203733732.1">
    <property type="nucleotide sequence ID" value="NZ_BAAATX010000027.1"/>
</dbReference>
<protein>
    <recommendedName>
        <fullName evidence="6">MFS transporter</fullName>
    </recommendedName>
</protein>
<keyword evidence="2" id="KW-0472">Membrane</keyword>
<evidence type="ECO:0000256" key="1">
    <source>
        <dbReference type="SAM" id="MobiDB-lite"/>
    </source>
</evidence>
<feature type="transmembrane region" description="Helical" evidence="2">
    <location>
        <begin position="400"/>
        <end position="425"/>
    </location>
</feature>
<feature type="transmembrane region" description="Helical" evidence="2">
    <location>
        <begin position="378"/>
        <end position="394"/>
    </location>
</feature>